<sequence length="277" mass="31906">MSFTTATDTTSPSEADIIEFFHLANSSYEIYQPVEYSVLRNLPTIAEYMAWEEAQPIGDPLDILAKRAIFVTADGIFRTPFHCHQRFLPFEAELHDISPDSVPFPIREIRCLEIRLKAVLPRLIGTGMLIPAQAGHGRAMALAPFFKDGCIQYILCLHGNCDVFLMRTQEYSMDVHWSNWEQLKATYGQGNFTALFSADMYTLEGRMEGVRRQRDWLSWRLRGMDPPSPVHRPWWSRAWSAVHQYIFPSSDNSSEGYMSAEVYKPPVDRNKKFFLPL</sequence>
<gene>
    <name evidence="1" type="ORF">BDP27DRAFT_1407816</name>
</gene>
<organism evidence="1 2">
    <name type="scientific">Rhodocollybia butyracea</name>
    <dbReference type="NCBI Taxonomy" id="206335"/>
    <lineage>
        <taxon>Eukaryota</taxon>
        <taxon>Fungi</taxon>
        <taxon>Dikarya</taxon>
        <taxon>Basidiomycota</taxon>
        <taxon>Agaricomycotina</taxon>
        <taxon>Agaricomycetes</taxon>
        <taxon>Agaricomycetidae</taxon>
        <taxon>Agaricales</taxon>
        <taxon>Marasmiineae</taxon>
        <taxon>Omphalotaceae</taxon>
        <taxon>Rhodocollybia</taxon>
    </lineage>
</organism>
<evidence type="ECO:0000313" key="2">
    <source>
        <dbReference type="Proteomes" id="UP000772434"/>
    </source>
</evidence>
<name>A0A9P5P5D0_9AGAR</name>
<protein>
    <submittedName>
        <fullName evidence="1">Uncharacterized protein</fullName>
    </submittedName>
</protein>
<accession>A0A9P5P5D0</accession>
<comment type="caution">
    <text evidence="1">The sequence shown here is derived from an EMBL/GenBank/DDBJ whole genome shotgun (WGS) entry which is preliminary data.</text>
</comment>
<dbReference type="Proteomes" id="UP000772434">
    <property type="component" value="Unassembled WGS sequence"/>
</dbReference>
<evidence type="ECO:0000313" key="1">
    <source>
        <dbReference type="EMBL" id="KAF9059159.1"/>
    </source>
</evidence>
<reference evidence="1" key="1">
    <citation type="submission" date="2020-11" db="EMBL/GenBank/DDBJ databases">
        <authorList>
            <consortium name="DOE Joint Genome Institute"/>
            <person name="Ahrendt S."/>
            <person name="Riley R."/>
            <person name="Andreopoulos W."/>
            <person name="Labutti K."/>
            <person name="Pangilinan J."/>
            <person name="Ruiz-Duenas F.J."/>
            <person name="Barrasa J.M."/>
            <person name="Sanchez-Garcia M."/>
            <person name="Camarero S."/>
            <person name="Miyauchi S."/>
            <person name="Serrano A."/>
            <person name="Linde D."/>
            <person name="Babiker R."/>
            <person name="Drula E."/>
            <person name="Ayuso-Fernandez I."/>
            <person name="Pacheco R."/>
            <person name="Padilla G."/>
            <person name="Ferreira P."/>
            <person name="Barriuso J."/>
            <person name="Kellner H."/>
            <person name="Castanera R."/>
            <person name="Alfaro M."/>
            <person name="Ramirez L."/>
            <person name="Pisabarro A.G."/>
            <person name="Kuo A."/>
            <person name="Tritt A."/>
            <person name="Lipzen A."/>
            <person name="He G."/>
            <person name="Yan M."/>
            <person name="Ng V."/>
            <person name="Cullen D."/>
            <person name="Martin F."/>
            <person name="Rosso M.-N."/>
            <person name="Henrissat B."/>
            <person name="Hibbett D."/>
            <person name="Martinez A.T."/>
            <person name="Grigoriev I.V."/>
        </authorList>
    </citation>
    <scope>NUCLEOTIDE SEQUENCE</scope>
    <source>
        <strain evidence="1">AH 40177</strain>
    </source>
</reference>
<keyword evidence="2" id="KW-1185">Reference proteome</keyword>
<dbReference type="AlphaFoldDB" id="A0A9P5P5D0"/>
<dbReference type="EMBL" id="JADNRY010000322">
    <property type="protein sequence ID" value="KAF9059159.1"/>
    <property type="molecule type" value="Genomic_DNA"/>
</dbReference>
<proteinExistence type="predicted"/>